<keyword evidence="3" id="KW-0663">Pyridoxal phosphate</keyword>
<protein>
    <submittedName>
        <fullName evidence="4">Uncharacterized protein</fullName>
    </submittedName>
</protein>
<evidence type="ECO:0000256" key="1">
    <source>
        <dbReference type="ARBA" id="ARBA00001933"/>
    </source>
</evidence>
<dbReference type="PANTHER" id="PTHR42825">
    <property type="entry name" value="AMINO ACID AMINOTRANSFERASE"/>
    <property type="match status" value="1"/>
</dbReference>
<name>A0AAV1S7V7_9ROSI</name>
<accession>A0AAV1S7V7</accession>
<dbReference type="InterPro" id="IPR005786">
    <property type="entry name" value="B_amino_transII"/>
</dbReference>
<dbReference type="GO" id="GO:0009081">
    <property type="term" value="P:branched-chain amino acid metabolic process"/>
    <property type="evidence" value="ECO:0007669"/>
    <property type="project" value="InterPro"/>
</dbReference>
<dbReference type="InterPro" id="IPR043131">
    <property type="entry name" value="BCAT-like_N"/>
</dbReference>
<dbReference type="Gene3D" id="3.30.470.10">
    <property type="match status" value="1"/>
</dbReference>
<comment type="caution">
    <text evidence="4">The sequence shown here is derived from an EMBL/GenBank/DDBJ whole genome shotgun (WGS) entry which is preliminary data.</text>
</comment>
<dbReference type="Proteomes" id="UP001314170">
    <property type="component" value="Unassembled WGS sequence"/>
</dbReference>
<dbReference type="InterPro" id="IPR036038">
    <property type="entry name" value="Aminotransferase-like"/>
</dbReference>
<dbReference type="AlphaFoldDB" id="A0AAV1S7V7"/>
<dbReference type="PANTHER" id="PTHR42825:SF29">
    <property type="entry name" value="BRANCHED-CHAIN-AMINO-ACID AMINOTRANSFERASE"/>
    <property type="match status" value="1"/>
</dbReference>
<evidence type="ECO:0000313" key="4">
    <source>
        <dbReference type="EMBL" id="CAK7347365.1"/>
    </source>
</evidence>
<dbReference type="SUPFAM" id="SSF56752">
    <property type="entry name" value="D-aminoacid aminotransferase-like PLP-dependent enzymes"/>
    <property type="match status" value="1"/>
</dbReference>
<comment type="cofactor">
    <cofactor evidence="1">
        <name>pyridoxal 5'-phosphate</name>
        <dbReference type="ChEBI" id="CHEBI:597326"/>
    </cofactor>
</comment>
<gene>
    <name evidence="4" type="ORF">DCAF_LOCUS20049</name>
</gene>
<organism evidence="4 5">
    <name type="scientific">Dovyalis caffra</name>
    <dbReference type="NCBI Taxonomy" id="77055"/>
    <lineage>
        <taxon>Eukaryota</taxon>
        <taxon>Viridiplantae</taxon>
        <taxon>Streptophyta</taxon>
        <taxon>Embryophyta</taxon>
        <taxon>Tracheophyta</taxon>
        <taxon>Spermatophyta</taxon>
        <taxon>Magnoliopsida</taxon>
        <taxon>eudicotyledons</taxon>
        <taxon>Gunneridae</taxon>
        <taxon>Pentapetalae</taxon>
        <taxon>rosids</taxon>
        <taxon>fabids</taxon>
        <taxon>Malpighiales</taxon>
        <taxon>Salicaceae</taxon>
        <taxon>Flacourtieae</taxon>
        <taxon>Dovyalis</taxon>
    </lineage>
</organism>
<keyword evidence="5" id="KW-1185">Reference proteome</keyword>
<evidence type="ECO:0000313" key="5">
    <source>
        <dbReference type="Proteomes" id="UP001314170"/>
    </source>
</evidence>
<dbReference type="GO" id="GO:0004084">
    <property type="term" value="F:branched-chain-amino-acid transaminase activity"/>
    <property type="evidence" value="ECO:0007669"/>
    <property type="project" value="InterPro"/>
</dbReference>
<comment type="similarity">
    <text evidence="2">Belongs to the class-IV pyridoxal-phosphate-dependent aminotransferase family.</text>
</comment>
<proteinExistence type="inferred from homology"/>
<dbReference type="EMBL" id="CAWUPB010001173">
    <property type="protein sequence ID" value="CAK7347365.1"/>
    <property type="molecule type" value="Genomic_DNA"/>
</dbReference>
<evidence type="ECO:0000256" key="2">
    <source>
        <dbReference type="ARBA" id="ARBA00009320"/>
    </source>
</evidence>
<evidence type="ECO:0000256" key="3">
    <source>
        <dbReference type="ARBA" id="ARBA00022898"/>
    </source>
</evidence>
<sequence>MVSLLQDDDFIGTIGTGVTEEIVFYRMLDFGVYSRYASQAATSLQQECEPFSHSSEDEYADVDWDNLGFGLMPTDYMYMMKCSKDGSFEQGQLSRYGNIELSPAAGVLNYGQASCT</sequence>
<reference evidence="4 5" key="1">
    <citation type="submission" date="2024-01" db="EMBL/GenBank/DDBJ databases">
        <authorList>
            <person name="Waweru B."/>
        </authorList>
    </citation>
    <scope>NUCLEOTIDE SEQUENCE [LARGE SCALE GENOMIC DNA]</scope>
</reference>